<dbReference type="EMBL" id="KZ293479">
    <property type="protein sequence ID" value="PBK61067.1"/>
    <property type="molecule type" value="Genomic_DNA"/>
</dbReference>
<organism evidence="4 5">
    <name type="scientific">Armillaria solidipes</name>
    <dbReference type="NCBI Taxonomy" id="1076256"/>
    <lineage>
        <taxon>Eukaryota</taxon>
        <taxon>Fungi</taxon>
        <taxon>Dikarya</taxon>
        <taxon>Basidiomycota</taxon>
        <taxon>Agaricomycotina</taxon>
        <taxon>Agaricomycetes</taxon>
        <taxon>Agaricomycetidae</taxon>
        <taxon>Agaricales</taxon>
        <taxon>Marasmiineae</taxon>
        <taxon>Physalacriaceae</taxon>
        <taxon>Armillaria</taxon>
    </lineage>
</organism>
<feature type="compositionally biased region" description="Polar residues" evidence="1">
    <location>
        <begin position="411"/>
        <end position="420"/>
    </location>
</feature>
<feature type="chain" id="PRO_5013957635" description="Glycoside hydrolase family 76 protein" evidence="3">
    <location>
        <begin position="21"/>
        <end position="583"/>
    </location>
</feature>
<feature type="transmembrane region" description="Helical" evidence="2">
    <location>
        <begin position="430"/>
        <end position="452"/>
    </location>
</feature>
<sequence>MLPFILVWMLLVHFTRSGGAQDLTPSTLWKNPNITSSKDDRIRIASAAIDKAVSMLQLNGQFNDSTYDIPGRLYAQMAEFDRLTNGTKYKQTLKQCFVLAESISPDFLTTLITDGLNYGYAAARASTAYRDPDFIALAVTSWTTARRYTISKEQAVSGAIDIKQSKLSSSCQGTTLMGGTYFSTDPTDAYLYSMASGFFLVVSALLAEATSNKTYLDAAIESANFIQSHLLNPSNTVMAFLSSDSSQSCSMDTSAYSQNTGIFIEGLVILADITRNTSTEALLRSVIVAVITNTSWQGLDGILTVNSDGGHYIVRAFAALYERNTTTSNLREYIKEYIGVQYNAVIEKATSGGSNIYGIPWTGPLSTAFSGENQTVAVSALLGGIQLLDDQPSSKPSDSPTSNGIPASGRPTASATTSSPLLPKHNPTGAIVGGVVGGLAGLAVTVACVLLCHRRCRQRNHAPLVDERSPQILTPFMATTILAEISREPPLNRGKMDRYPVSASRGESSTSSGAEADVGMVDGQISTIPEAAISPPNPIDNQRREELPTEELLRMLNQRRLLPGRWDGQDEEPPPEYHEGRTM</sequence>
<evidence type="ECO:0000256" key="3">
    <source>
        <dbReference type="SAM" id="SignalP"/>
    </source>
</evidence>
<dbReference type="Gene3D" id="1.50.10.20">
    <property type="match status" value="1"/>
</dbReference>
<evidence type="ECO:0000313" key="5">
    <source>
        <dbReference type="Proteomes" id="UP000218334"/>
    </source>
</evidence>
<feature type="region of interest" description="Disordered" evidence="1">
    <location>
        <begin position="390"/>
        <end position="422"/>
    </location>
</feature>
<evidence type="ECO:0000256" key="2">
    <source>
        <dbReference type="SAM" id="Phobius"/>
    </source>
</evidence>
<protein>
    <recommendedName>
        <fullName evidence="6">Glycoside hydrolase family 76 protein</fullName>
    </recommendedName>
</protein>
<keyword evidence="2" id="KW-0472">Membrane</keyword>
<name>A0A2H3B8Y9_9AGAR</name>
<proteinExistence type="predicted"/>
<dbReference type="InterPro" id="IPR008928">
    <property type="entry name" value="6-hairpin_glycosidase_sf"/>
</dbReference>
<reference evidence="5" key="1">
    <citation type="journal article" date="2017" name="Nat. Ecol. Evol.">
        <title>Genome expansion and lineage-specific genetic innovations in the forest pathogenic fungi Armillaria.</title>
        <authorList>
            <person name="Sipos G."/>
            <person name="Prasanna A.N."/>
            <person name="Walter M.C."/>
            <person name="O'Connor E."/>
            <person name="Balint B."/>
            <person name="Krizsan K."/>
            <person name="Kiss B."/>
            <person name="Hess J."/>
            <person name="Varga T."/>
            <person name="Slot J."/>
            <person name="Riley R."/>
            <person name="Boka B."/>
            <person name="Rigling D."/>
            <person name="Barry K."/>
            <person name="Lee J."/>
            <person name="Mihaltcheva S."/>
            <person name="LaButti K."/>
            <person name="Lipzen A."/>
            <person name="Waldron R."/>
            <person name="Moloney N.M."/>
            <person name="Sperisen C."/>
            <person name="Kredics L."/>
            <person name="Vagvoelgyi C."/>
            <person name="Patrignani A."/>
            <person name="Fitzpatrick D."/>
            <person name="Nagy I."/>
            <person name="Doyle S."/>
            <person name="Anderson J.B."/>
            <person name="Grigoriev I.V."/>
            <person name="Gueldener U."/>
            <person name="Muensterkoetter M."/>
            <person name="Nagy L.G."/>
        </authorList>
    </citation>
    <scope>NUCLEOTIDE SEQUENCE [LARGE SCALE GENOMIC DNA]</scope>
    <source>
        <strain evidence="5">28-4</strain>
    </source>
</reference>
<dbReference type="GO" id="GO:0005975">
    <property type="term" value="P:carbohydrate metabolic process"/>
    <property type="evidence" value="ECO:0007669"/>
    <property type="project" value="InterPro"/>
</dbReference>
<keyword evidence="3" id="KW-0732">Signal</keyword>
<feature type="compositionally biased region" description="Low complexity" evidence="1">
    <location>
        <begin position="390"/>
        <end position="402"/>
    </location>
</feature>
<evidence type="ECO:0008006" key="6">
    <source>
        <dbReference type="Google" id="ProtNLM"/>
    </source>
</evidence>
<dbReference type="PANTHER" id="PTHR47791:SF3">
    <property type="entry name" value="MEIOTICALLY UP-REGULATED GENE 191 PROTEIN"/>
    <property type="match status" value="1"/>
</dbReference>
<keyword evidence="2" id="KW-1133">Transmembrane helix</keyword>
<keyword evidence="2" id="KW-0812">Transmembrane</keyword>
<evidence type="ECO:0000256" key="1">
    <source>
        <dbReference type="SAM" id="MobiDB-lite"/>
    </source>
</evidence>
<keyword evidence="5" id="KW-1185">Reference proteome</keyword>
<dbReference type="Proteomes" id="UP000218334">
    <property type="component" value="Unassembled WGS sequence"/>
</dbReference>
<dbReference type="AlphaFoldDB" id="A0A2H3B8Y9"/>
<gene>
    <name evidence="4" type="ORF">ARMSODRAFT_944313</name>
</gene>
<feature type="signal peptide" evidence="3">
    <location>
        <begin position="1"/>
        <end position="20"/>
    </location>
</feature>
<dbReference type="InterPro" id="IPR005198">
    <property type="entry name" value="Glyco_hydro_76"/>
</dbReference>
<accession>A0A2H3B8Y9</accession>
<feature type="region of interest" description="Disordered" evidence="1">
    <location>
        <begin position="560"/>
        <end position="583"/>
    </location>
</feature>
<dbReference type="InterPro" id="IPR053169">
    <property type="entry name" value="MUG_Protein"/>
</dbReference>
<evidence type="ECO:0000313" key="4">
    <source>
        <dbReference type="EMBL" id="PBK61067.1"/>
    </source>
</evidence>
<dbReference type="SUPFAM" id="SSF48208">
    <property type="entry name" value="Six-hairpin glycosidases"/>
    <property type="match status" value="1"/>
</dbReference>
<dbReference type="PANTHER" id="PTHR47791">
    <property type="entry name" value="MEIOTICALLY UP-REGULATED GENE 191 PROTEIN"/>
    <property type="match status" value="1"/>
</dbReference>
<dbReference type="Pfam" id="PF03663">
    <property type="entry name" value="Glyco_hydro_76"/>
    <property type="match status" value="1"/>
</dbReference>
<dbReference type="STRING" id="1076256.A0A2H3B8Y9"/>